<sequence>MGSTVSVPQTRTMNGAELSADDAWETLRKYGGWHLARDSLTRFRYGDGMSHARALAFQLCLAIIPGAIALVGLSAVVVVPQLDRALPGDGRSRRSWKPAEPAAPSPRTPTRDPPRRRSGSPWWARSARP</sequence>
<dbReference type="EMBL" id="JBHSPA010000020">
    <property type="protein sequence ID" value="MFC5825285.1"/>
    <property type="molecule type" value="Genomic_DNA"/>
</dbReference>
<protein>
    <submittedName>
        <fullName evidence="3">Uncharacterized protein</fullName>
    </submittedName>
</protein>
<keyword evidence="2" id="KW-0472">Membrane</keyword>
<keyword evidence="2" id="KW-0812">Transmembrane</keyword>
<keyword evidence="4" id="KW-1185">Reference proteome</keyword>
<feature type="region of interest" description="Disordered" evidence="1">
    <location>
        <begin position="84"/>
        <end position="129"/>
    </location>
</feature>
<organism evidence="3 4">
    <name type="scientific">Nonomuraea insulae</name>
    <dbReference type="NCBI Taxonomy" id="1616787"/>
    <lineage>
        <taxon>Bacteria</taxon>
        <taxon>Bacillati</taxon>
        <taxon>Actinomycetota</taxon>
        <taxon>Actinomycetes</taxon>
        <taxon>Streptosporangiales</taxon>
        <taxon>Streptosporangiaceae</taxon>
        <taxon>Nonomuraea</taxon>
    </lineage>
</organism>
<evidence type="ECO:0000256" key="1">
    <source>
        <dbReference type="SAM" id="MobiDB-lite"/>
    </source>
</evidence>
<dbReference type="Proteomes" id="UP001596058">
    <property type="component" value="Unassembled WGS sequence"/>
</dbReference>
<gene>
    <name evidence="3" type="ORF">ACFPZ3_15590</name>
</gene>
<dbReference type="RefSeq" id="WP_379514809.1">
    <property type="nucleotide sequence ID" value="NZ_JBHSPA010000020.1"/>
</dbReference>
<evidence type="ECO:0000256" key="2">
    <source>
        <dbReference type="SAM" id="Phobius"/>
    </source>
</evidence>
<feature type="compositionally biased region" description="Low complexity" evidence="1">
    <location>
        <begin position="119"/>
        <end position="129"/>
    </location>
</feature>
<feature type="transmembrane region" description="Helical" evidence="2">
    <location>
        <begin position="55"/>
        <end position="79"/>
    </location>
</feature>
<evidence type="ECO:0000313" key="3">
    <source>
        <dbReference type="EMBL" id="MFC5825285.1"/>
    </source>
</evidence>
<accession>A0ABW1CK92</accession>
<proteinExistence type="predicted"/>
<keyword evidence="2" id="KW-1133">Transmembrane helix</keyword>
<comment type="caution">
    <text evidence="3">The sequence shown here is derived from an EMBL/GenBank/DDBJ whole genome shotgun (WGS) entry which is preliminary data.</text>
</comment>
<reference evidence="4" key="1">
    <citation type="journal article" date="2019" name="Int. J. Syst. Evol. Microbiol.">
        <title>The Global Catalogue of Microorganisms (GCM) 10K type strain sequencing project: providing services to taxonomists for standard genome sequencing and annotation.</title>
        <authorList>
            <consortium name="The Broad Institute Genomics Platform"/>
            <consortium name="The Broad Institute Genome Sequencing Center for Infectious Disease"/>
            <person name="Wu L."/>
            <person name="Ma J."/>
        </authorList>
    </citation>
    <scope>NUCLEOTIDE SEQUENCE [LARGE SCALE GENOMIC DNA]</scope>
    <source>
        <strain evidence="4">CCUG 53903</strain>
    </source>
</reference>
<name>A0ABW1CK92_9ACTN</name>
<evidence type="ECO:0000313" key="4">
    <source>
        <dbReference type="Proteomes" id="UP001596058"/>
    </source>
</evidence>